<dbReference type="Proteomes" id="UP000830542">
    <property type="component" value="Chromosome"/>
</dbReference>
<dbReference type="EMBL" id="BAAADN010000002">
    <property type="protein sequence ID" value="GAA0449593.1"/>
    <property type="molecule type" value="Genomic_DNA"/>
</dbReference>
<keyword evidence="5" id="KW-1185">Reference proteome</keyword>
<gene>
    <name evidence="3" type="ORF">GCM10008985_01280</name>
    <name evidence="4" type="ORF">MUK72_10070</name>
</gene>
<dbReference type="Proteomes" id="UP001500962">
    <property type="component" value="Unassembled WGS sequence"/>
</dbReference>
<dbReference type="SUPFAM" id="SSF50249">
    <property type="entry name" value="Nucleic acid-binding proteins"/>
    <property type="match status" value="1"/>
</dbReference>
<reference evidence="3" key="3">
    <citation type="submission" date="2023-12" db="EMBL/GenBank/DDBJ databases">
        <authorList>
            <person name="Sun Q."/>
            <person name="Inoue M."/>
        </authorList>
    </citation>
    <scope>NUCLEOTIDE SEQUENCE</scope>
    <source>
        <strain evidence="3">JCM 12289</strain>
    </source>
</reference>
<dbReference type="Pfam" id="PF12172">
    <property type="entry name" value="zf-ChsH2"/>
    <property type="match status" value="1"/>
</dbReference>
<dbReference type="InterPro" id="IPR012340">
    <property type="entry name" value="NA-bd_OB-fold"/>
</dbReference>
<evidence type="ECO:0000313" key="5">
    <source>
        <dbReference type="Proteomes" id="UP000830542"/>
    </source>
</evidence>
<protein>
    <submittedName>
        <fullName evidence="3">OB-fold domain-containing protein</fullName>
    </submittedName>
    <submittedName>
        <fullName evidence="4">Zn-ribbon domain-containing OB-fold protein</fullName>
    </submittedName>
</protein>
<reference evidence="3" key="1">
    <citation type="journal article" date="2014" name="Int. J. Syst. Evol. Microbiol.">
        <title>Complete genome sequence of Corynebacterium casei LMG S-19264T (=DSM 44701T), isolated from a smear-ripened cheese.</title>
        <authorList>
            <consortium name="US DOE Joint Genome Institute (JGI-PGF)"/>
            <person name="Walter F."/>
            <person name="Albersmeier A."/>
            <person name="Kalinowski J."/>
            <person name="Ruckert C."/>
        </authorList>
    </citation>
    <scope>NUCLEOTIDE SEQUENCE</scope>
    <source>
        <strain evidence="3">JCM 12289</strain>
    </source>
</reference>
<evidence type="ECO:0000313" key="6">
    <source>
        <dbReference type="Proteomes" id="UP001500962"/>
    </source>
</evidence>
<dbReference type="InterPro" id="IPR052513">
    <property type="entry name" value="Thioester_dehydratase-like"/>
</dbReference>
<feature type="domain" description="ChsH2 rubredoxin-like zinc ribbon" evidence="2">
    <location>
        <begin position="23"/>
        <end position="55"/>
    </location>
</feature>
<evidence type="ECO:0000259" key="2">
    <source>
        <dbReference type="Pfam" id="PF12172"/>
    </source>
</evidence>
<reference evidence="4" key="2">
    <citation type="submission" date="2022-04" db="EMBL/GenBank/DDBJ databases">
        <title>Sequencing and genomic assembly of Halococcus dombrowskii.</title>
        <authorList>
            <person name="Lim S.W."/>
            <person name="MacLea K.S."/>
        </authorList>
    </citation>
    <scope>NUCLEOTIDE SEQUENCE</scope>
    <source>
        <strain evidence="4">H4</strain>
    </source>
</reference>
<dbReference type="PANTHER" id="PTHR34075:SF5">
    <property type="entry name" value="BLR3430 PROTEIN"/>
    <property type="match status" value="1"/>
</dbReference>
<dbReference type="AlphaFoldDB" id="A0AAV3SAK4"/>
<dbReference type="Pfam" id="PF01796">
    <property type="entry name" value="OB_ChsH2_C"/>
    <property type="match status" value="1"/>
</dbReference>
<organism evidence="3 6">
    <name type="scientific">Halococcus dombrowskii</name>
    <dbReference type="NCBI Taxonomy" id="179637"/>
    <lineage>
        <taxon>Archaea</taxon>
        <taxon>Methanobacteriati</taxon>
        <taxon>Methanobacteriota</taxon>
        <taxon>Stenosarchaea group</taxon>
        <taxon>Halobacteria</taxon>
        <taxon>Halobacteriales</taxon>
        <taxon>Halococcaceae</taxon>
        <taxon>Halococcus</taxon>
    </lineage>
</organism>
<proteinExistence type="predicted"/>
<sequence length="141" mass="15786">MRGTTREEIFPLPEKGIDTAPFWEACNRHELVVQQCADCGALRHPPTPVCPDCRSYEVDWADVPGTGEIYTYTTTHYAASPAHEDHTPYNVSTVLLDGTEDIRLITQVVDIDPESVEIGMPVEVVWEDVNEDTTVPLFRPS</sequence>
<name>A0AAV3SAK4_HALDO</name>
<dbReference type="EMBL" id="CP095005">
    <property type="protein sequence ID" value="UOO94316.1"/>
    <property type="molecule type" value="Genomic_DNA"/>
</dbReference>
<dbReference type="Gene3D" id="6.10.30.10">
    <property type="match status" value="1"/>
</dbReference>
<dbReference type="InterPro" id="IPR002878">
    <property type="entry name" value="ChsH2_C"/>
</dbReference>
<dbReference type="RefSeq" id="WP_244699724.1">
    <property type="nucleotide sequence ID" value="NZ_BAAADN010000002.1"/>
</dbReference>
<dbReference type="InterPro" id="IPR022002">
    <property type="entry name" value="ChsH2_Znr"/>
</dbReference>
<dbReference type="GeneID" id="71762196"/>
<evidence type="ECO:0000313" key="4">
    <source>
        <dbReference type="EMBL" id="UOO94316.1"/>
    </source>
</evidence>
<evidence type="ECO:0000313" key="3">
    <source>
        <dbReference type="EMBL" id="GAA0449593.1"/>
    </source>
</evidence>
<accession>A0AAV3SAK4</accession>
<evidence type="ECO:0000259" key="1">
    <source>
        <dbReference type="Pfam" id="PF01796"/>
    </source>
</evidence>
<dbReference type="PANTHER" id="PTHR34075">
    <property type="entry name" value="BLR3430 PROTEIN"/>
    <property type="match status" value="1"/>
</dbReference>
<feature type="domain" description="ChsH2 C-terminal OB-fold" evidence="1">
    <location>
        <begin position="60"/>
        <end position="127"/>
    </location>
</feature>
<dbReference type="KEGG" id="hdo:MUK72_10070"/>